<feature type="domain" description="Ribbon-helix-helix" evidence="1">
    <location>
        <begin position="14"/>
        <end position="76"/>
    </location>
</feature>
<keyword evidence="3" id="KW-1185">Reference proteome</keyword>
<dbReference type="HOGENOM" id="CLU_155738_0_0_5"/>
<dbReference type="RefSeq" id="WP_012111364.1">
    <property type="nucleotide sequence ID" value="NC_009719.1"/>
</dbReference>
<dbReference type="KEGG" id="pla:Plav_2444"/>
<dbReference type="InterPro" id="IPR038268">
    <property type="entry name" value="RHH_sf"/>
</dbReference>
<dbReference type="EMBL" id="CP000774">
    <property type="protein sequence ID" value="ABS64053.1"/>
    <property type="molecule type" value="Genomic_DNA"/>
</dbReference>
<protein>
    <submittedName>
        <fullName evidence="2">Arylsulfate sulfotransferase-like protein</fullName>
    </submittedName>
</protein>
<evidence type="ECO:0000259" key="1">
    <source>
        <dbReference type="Pfam" id="PF13467"/>
    </source>
</evidence>
<evidence type="ECO:0000313" key="2">
    <source>
        <dbReference type="EMBL" id="ABS64053.1"/>
    </source>
</evidence>
<gene>
    <name evidence="2" type="ordered locus">Plav_2444</name>
</gene>
<dbReference type="OrthoDB" id="7477016at2"/>
<organism evidence="2 3">
    <name type="scientific">Parvibaculum lavamentivorans (strain DS-1 / DSM 13023 / NCIMB 13966)</name>
    <dbReference type="NCBI Taxonomy" id="402881"/>
    <lineage>
        <taxon>Bacteria</taxon>
        <taxon>Pseudomonadati</taxon>
        <taxon>Pseudomonadota</taxon>
        <taxon>Alphaproteobacteria</taxon>
        <taxon>Hyphomicrobiales</taxon>
        <taxon>Parvibaculaceae</taxon>
        <taxon>Parvibaculum</taxon>
    </lineage>
</organism>
<sequence length="89" mass="9957">MSGPRPDKIDTGEIKRSVTIAGHRTSISLERPFWDVLKELACTEKTSVNELVRRIDTRRDGQGSLSSAIRLYVLNALREKTGKVCDKGE</sequence>
<dbReference type="InterPro" id="IPR027373">
    <property type="entry name" value="RHH_dom"/>
</dbReference>
<dbReference type="AlphaFoldDB" id="A7HVX0"/>
<dbReference type="GO" id="GO:0016740">
    <property type="term" value="F:transferase activity"/>
    <property type="evidence" value="ECO:0007669"/>
    <property type="project" value="UniProtKB-KW"/>
</dbReference>
<dbReference type="Pfam" id="PF13467">
    <property type="entry name" value="RHH_4"/>
    <property type="match status" value="1"/>
</dbReference>
<reference evidence="2 3" key="1">
    <citation type="journal article" date="2011" name="Stand. Genomic Sci.">
        <title>Complete genome sequence of Parvibaculum lavamentivorans type strain (DS-1(T)).</title>
        <authorList>
            <person name="Schleheck D."/>
            <person name="Weiss M."/>
            <person name="Pitluck S."/>
            <person name="Bruce D."/>
            <person name="Land M.L."/>
            <person name="Han S."/>
            <person name="Saunders E."/>
            <person name="Tapia R."/>
            <person name="Detter C."/>
            <person name="Brettin T."/>
            <person name="Han J."/>
            <person name="Woyke T."/>
            <person name="Goodwin L."/>
            <person name="Pennacchio L."/>
            <person name="Nolan M."/>
            <person name="Cook A.M."/>
            <person name="Kjelleberg S."/>
            <person name="Thomas T."/>
        </authorList>
    </citation>
    <scope>NUCLEOTIDE SEQUENCE [LARGE SCALE GENOMIC DNA]</scope>
    <source>
        <strain evidence="3">DS-1 / DSM 13023 / NCIMB 13966</strain>
    </source>
</reference>
<dbReference type="Proteomes" id="UP000006377">
    <property type="component" value="Chromosome"/>
</dbReference>
<evidence type="ECO:0000313" key="3">
    <source>
        <dbReference type="Proteomes" id="UP000006377"/>
    </source>
</evidence>
<dbReference type="Gene3D" id="1.10.3990.20">
    <property type="entry name" value="protein bp1543"/>
    <property type="match status" value="1"/>
</dbReference>
<dbReference type="eggNOG" id="COG4321">
    <property type="taxonomic scope" value="Bacteria"/>
</dbReference>
<keyword evidence="2" id="KW-0808">Transferase</keyword>
<accession>A7HVX0</accession>
<proteinExistence type="predicted"/>
<name>A7HVX0_PARL1</name>
<dbReference type="STRING" id="402881.Plav_2444"/>